<keyword evidence="5" id="KW-0663">Pyridoxal phosphate</keyword>
<reference evidence="7" key="1">
    <citation type="submission" date="2019-08" db="EMBL/GenBank/DDBJ databases">
        <authorList>
            <person name="Kucharzyk K."/>
            <person name="Murdoch R.W."/>
            <person name="Higgins S."/>
            <person name="Loffler F."/>
        </authorList>
    </citation>
    <scope>NUCLEOTIDE SEQUENCE</scope>
</reference>
<evidence type="ECO:0000256" key="4">
    <source>
        <dbReference type="ARBA" id="ARBA00022679"/>
    </source>
</evidence>
<dbReference type="SUPFAM" id="SSF53383">
    <property type="entry name" value="PLP-dependent transferases"/>
    <property type="match status" value="1"/>
</dbReference>
<protein>
    <submittedName>
        <fullName evidence="7">Arginine--pyruvate transaminase AruH</fullName>
        <ecNumber evidence="7">2.6.1.84</ecNumber>
    </submittedName>
</protein>
<dbReference type="InterPro" id="IPR015421">
    <property type="entry name" value="PyrdxlP-dep_Trfase_major"/>
</dbReference>
<dbReference type="Gene3D" id="3.40.640.10">
    <property type="entry name" value="Type I PLP-dependent aspartate aminotransferase-like (Major domain)"/>
    <property type="match status" value="1"/>
</dbReference>
<gene>
    <name evidence="7" type="primary">aruH_5</name>
    <name evidence="7" type="ORF">SDC9_113703</name>
</gene>
<dbReference type="InterPro" id="IPR004838">
    <property type="entry name" value="NHTrfase_class1_PyrdxlP-BS"/>
</dbReference>
<evidence type="ECO:0000256" key="5">
    <source>
        <dbReference type="ARBA" id="ARBA00022898"/>
    </source>
</evidence>
<sequence length="198" mass="21536">MVVVVDQAFEQPCFDGIEMVSIAALPGMWERTVSVFSISKGMGLSGLRVGYIVADAKVIDKMYGTAVTVIGAANTTAQLGAIAALRDDSFMESYFQSFDRRRKIVYELLHDVPGVSMLMSESGFLSWVDVSRLGTGSEITSYLNDEALVAINSGAPYGNEGRGHVRIVHGALNEDQLREAVIRMRKALIKLAEKKGVK</sequence>
<dbReference type="GO" id="GO:0006520">
    <property type="term" value="P:amino acid metabolic process"/>
    <property type="evidence" value="ECO:0007669"/>
    <property type="project" value="InterPro"/>
</dbReference>
<keyword evidence="3 7" id="KW-0032">Aminotransferase</keyword>
<feature type="domain" description="Aminotransferase class I/classII large" evidence="6">
    <location>
        <begin position="2"/>
        <end position="181"/>
    </location>
</feature>
<evidence type="ECO:0000259" key="6">
    <source>
        <dbReference type="Pfam" id="PF00155"/>
    </source>
</evidence>
<accession>A0A645BNP2</accession>
<comment type="caution">
    <text evidence="7">The sequence shown here is derived from an EMBL/GenBank/DDBJ whole genome shotgun (WGS) entry which is preliminary data.</text>
</comment>
<evidence type="ECO:0000256" key="2">
    <source>
        <dbReference type="ARBA" id="ARBA00007441"/>
    </source>
</evidence>
<keyword evidence="7" id="KW-0670">Pyruvate</keyword>
<dbReference type="AlphaFoldDB" id="A0A645BNP2"/>
<dbReference type="GO" id="GO:0030170">
    <property type="term" value="F:pyridoxal phosphate binding"/>
    <property type="evidence" value="ECO:0007669"/>
    <property type="project" value="InterPro"/>
</dbReference>
<comment type="similarity">
    <text evidence="2">Belongs to the class-I pyridoxal-phosphate-dependent aminotransferase family.</text>
</comment>
<dbReference type="Pfam" id="PF00155">
    <property type="entry name" value="Aminotran_1_2"/>
    <property type="match status" value="1"/>
</dbReference>
<dbReference type="InterPro" id="IPR004839">
    <property type="entry name" value="Aminotransferase_I/II_large"/>
</dbReference>
<evidence type="ECO:0000313" key="7">
    <source>
        <dbReference type="EMBL" id="MPM66792.1"/>
    </source>
</evidence>
<dbReference type="PROSITE" id="PS00105">
    <property type="entry name" value="AA_TRANSFER_CLASS_1"/>
    <property type="match status" value="1"/>
</dbReference>
<dbReference type="PANTHER" id="PTHR46383">
    <property type="entry name" value="ASPARTATE AMINOTRANSFERASE"/>
    <property type="match status" value="1"/>
</dbReference>
<dbReference type="GO" id="GO:0008483">
    <property type="term" value="F:transaminase activity"/>
    <property type="evidence" value="ECO:0007669"/>
    <property type="project" value="UniProtKB-KW"/>
</dbReference>
<keyword evidence="4 7" id="KW-0808">Transferase</keyword>
<dbReference type="InterPro" id="IPR015424">
    <property type="entry name" value="PyrdxlP-dep_Trfase"/>
</dbReference>
<evidence type="ECO:0000256" key="1">
    <source>
        <dbReference type="ARBA" id="ARBA00001933"/>
    </source>
</evidence>
<evidence type="ECO:0000256" key="3">
    <source>
        <dbReference type="ARBA" id="ARBA00022576"/>
    </source>
</evidence>
<name>A0A645BNP2_9ZZZZ</name>
<dbReference type="PANTHER" id="PTHR46383:SF1">
    <property type="entry name" value="ASPARTATE AMINOTRANSFERASE"/>
    <property type="match status" value="1"/>
</dbReference>
<comment type="cofactor">
    <cofactor evidence="1">
        <name>pyridoxal 5'-phosphate</name>
        <dbReference type="ChEBI" id="CHEBI:597326"/>
    </cofactor>
</comment>
<dbReference type="EMBL" id="VSSQ01021300">
    <property type="protein sequence ID" value="MPM66792.1"/>
    <property type="molecule type" value="Genomic_DNA"/>
</dbReference>
<dbReference type="EC" id="2.6.1.84" evidence="7"/>
<organism evidence="7">
    <name type="scientific">bioreactor metagenome</name>
    <dbReference type="NCBI Taxonomy" id="1076179"/>
    <lineage>
        <taxon>unclassified sequences</taxon>
        <taxon>metagenomes</taxon>
        <taxon>ecological metagenomes</taxon>
    </lineage>
</organism>
<proteinExistence type="inferred from homology"/>
<dbReference type="CDD" id="cd00609">
    <property type="entry name" value="AAT_like"/>
    <property type="match status" value="1"/>
</dbReference>
<dbReference type="InterPro" id="IPR050596">
    <property type="entry name" value="AspAT/PAT-like"/>
</dbReference>